<dbReference type="SMART" id="SM00389">
    <property type="entry name" value="HOX"/>
    <property type="match status" value="1"/>
</dbReference>
<feature type="region of interest" description="Disordered" evidence="11">
    <location>
        <begin position="207"/>
        <end position="229"/>
    </location>
</feature>
<dbReference type="FunFam" id="1.10.10.60:FF:000577">
    <property type="entry name" value="Homeobox-leucine zipper protein 18"/>
    <property type="match status" value="1"/>
</dbReference>
<proteinExistence type="inferred from homology"/>
<evidence type="ECO:0000256" key="3">
    <source>
        <dbReference type="ARBA" id="ARBA00023015"/>
    </source>
</evidence>
<accession>A0A9W7M064</accession>
<keyword evidence="10" id="KW-0175">Coiled coil</keyword>
<organism evidence="13 14">
    <name type="scientific">Hibiscus trionum</name>
    <name type="common">Flower of an hour</name>
    <dbReference type="NCBI Taxonomy" id="183268"/>
    <lineage>
        <taxon>Eukaryota</taxon>
        <taxon>Viridiplantae</taxon>
        <taxon>Streptophyta</taxon>
        <taxon>Embryophyta</taxon>
        <taxon>Tracheophyta</taxon>
        <taxon>Spermatophyta</taxon>
        <taxon>Magnoliopsida</taxon>
        <taxon>eudicotyledons</taxon>
        <taxon>Gunneridae</taxon>
        <taxon>Pentapetalae</taxon>
        <taxon>rosids</taxon>
        <taxon>malvids</taxon>
        <taxon>Malvales</taxon>
        <taxon>Malvaceae</taxon>
        <taxon>Malvoideae</taxon>
        <taxon>Hibiscus</taxon>
    </lineage>
</organism>
<evidence type="ECO:0000313" key="13">
    <source>
        <dbReference type="EMBL" id="GMI82731.1"/>
    </source>
</evidence>
<comment type="similarity">
    <text evidence="2">Belongs to the HD-ZIP homeobox family. Class II subfamily.</text>
</comment>
<evidence type="ECO:0000256" key="7">
    <source>
        <dbReference type="ARBA" id="ARBA00023242"/>
    </source>
</evidence>
<evidence type="ECO:0000259" key="12">
    <source>
        <dbReference type="PROSITE" id="PS50071"/>
    </source>
</evidence>
<dbReference type="GO" id="GO:0005634">
    <property type="term" value="C:nucleus"/>
    <property type="evidence" value="ECO:0007669"/>
    <property type="project" value="UniProtKB-SubCell"/>
</dbReference>
<evidence type="ECO:0000256" key="1">
    <source>
        <dbReference type="ARBA" id="ARBA00004123"/>
    </source>
</evidence>
<keyword evidence="3" id="KW-0805">Transcription regulation</keyword>
<dbReference type="InterPro" id="IPR003106">
    <property type="entry name" value="Leu_zip_homeo"/>
</dbReference>
<dbReference type="CDD" id="cd00086">
    <property type="entry name" value="homeodomain"/>
    <property type="match status" value="1"/>
</dbReference>
<dbReference type="PANTHER" id="PTHR45714:SF24">
    <property type="entry name" value="HOMEOBOX DOMAIN-CONTAINING PROTEIN"/>
    <property type="match status" value="1"/>
</dbReference>
<sequence>MCCCVHPTSHVIPRIQSIVCTLYTLFLALNGQPLKTKERWGEFFIISQPDSLPCSSGFPLINNSSHPLPFLSQKTLLFSLLNINILWSLLLTNIEQRFSFLKAMGIDDIHNTGLCLGLGIGCLVMQENFLQPNKSSLKHDQFLPSLSLGPSHDMHRSFVKFDSWKVHGELVDLHQRRASSLSLIEVSSFSNSSVKRERDLGGEEVELERVHSRVSDEDEEGSPRKKLRLSREQSAILEDSFKEHNTLNPKQKQDLAEQLNLRPRQVEVWFQNRRARTKLKQSEVDCELLKKCCETLTEENKRLHKELQELKSLKVTAYYMQLPATTLTMCPSCKKVDNGGEGPSASSTFTIRQKSHFFTPFTHPSAAC</sequence>
<gene>
    <name evidence="13" type="ORF">HRI_001942400</name>
</gene>
<dbReference type="OrthoDB" id="6159439at2759"/>
<evidence type="ECO:0000256" key="8">
    <source>
        <dbReference type="PROSITE-ProRule" id="PRU00108"/>
    </source>
</evidence>
<evidence type="ECO:0000256" key="5">
    <source>
        <dbReference type="ARBA" id="ARBA00023155"/>
    </source>
</evidence>
<evidence type="ECO:0000256" key="10">
    <source>
        <dbReference type="SAM" id="Coils"/>
    </source>
</evidence>
<dbReference type="InterPro" id="IPR009057">
    <property type="entry name" value="Homeodomain-like_sf"/>
</dbReference>
<keyword evidence="4 8" id="KW-0238">DNA-binding</keyword>
<dbReference type="GO" id="GO:0043565">
    <property type="term" value="F:sequence-specific DNA binding"/>
    <property type="evidence" value="ECO:0007669"/>
    <property type="project" value="InterPro"/>
</dbReference>
<dbReference type="Gene3D" id="1.10.10.60">
    <property type="entry name" value="Homeodomain-like"/>
    <property type="match status" value="1"/>
</dbReference>
<dbReference type="SMART" id="SM00340">
    <property type="entry name" value="HALZ"/>
    <property type="match status" value="1"/>
</dbReference>
<keyword evidence="7 8" id="KW-0539">Nucleus</keyword>
<evidence type="ECO:0000256" key="9">
    <source>
        <dbReference type="RuleBase" id="RU000682"/>
    </source>
</evidence>
<protein>
    <recommendedName>
        <fullName evidence="12">Homeobox domain-containing protein</fullName>
    </recommendedName>
</protein>
<dbReference type="InterPro" id="IPR017970">
    <property type="entry name" value="Homeobox_CS"/>
</dbReference>
<evidence type="ECO:0000256" key="6">
    <source>
        <dbReference type="ARBA" id="ARBA00023163"/>
    </source>
</evidence>
<keyword evidence="5 8" id="KW-0371">Homeobox</keyword>
<keyword evidence="14" id="KW-1185">Reference proteome</keyword>
<dbReference type="GO" id="GO:0000981">
    <property type="term" value="F:DNA-binding transcription factor activity, RNA polymerase II-specific"/>
    <property type="evidence" value="ECO:0007669"/>
    <property type="project" value="InterPro"/>
</dbReference>
<dbReference type="EMBL" id="BSYR01000019">
    <property type="protein sequence ID" value="GMI82731.1"/>
    <property type="molecule type" value="Genomic_DNA"/>
</dbReference>
<comment type="caution">
    <text evidence="13">The sequence shown here is derived from an EMBL/GenBank/DDBJ whole genome shotgun (WGS) entry which is preliminary data.</text>
</comment>
<evidence type="ECO:0000256" key="4">
    <source>
        <dbReference type="ARBA" id="ARBA00023125"/>
    </source>
</evidence>
<dbReference type="SUPFAM" id="SSF46689">
    <property type="entry name" value="Homeodomain-like"/>
    <property type="match status" value="1"/>
</dbReference>
<evidence type="ECO:0000256" key="2">
    <source>
        <dbReference type="ARBA" id="ARBA00006074"/>
    </source>
</evidence>
<dbReference type="Pfam" id="PF02183">
    <property type="entry name" value="HALZ"/>
    <property type="match status" value="1"/>
</dbReference>
<keyword evidence="6" id="KW-0804">Transcription</keyword>
<dbReference type="Proteomes" id="UP001165190">
    <property type="component" value="Unassembled WGS sequence"/>
</dbReference>
<dbReference type="PANTHER" id="PTHR45714">
    <property type="entry name" value="HOMEOBOX-LEUCINE ZIPPER PROTEIN HAT14"/>
    <property type="match status" value="1"/>
</dbReference>
<dbReference type="InterPro" id="IPR050762">
    <property type="entry name" value="HD-ZIP_Homeobox_LZ_Class_II"/>
</dbReference>
<reference evidence="13" key="1">
    <citation type="submission" date="2023-05" db="EMBL/GenBank/DDBJ databases">
        <title>Genome and transcriptome analyses reveal genes involved in the formation of fine ridges on petal epidermal cells in Hibiscus trionum.</title>
        <authorList>
            <person name="Koshimizu S."/>
            <person name="Masuda S."/>
            <person name="Ishii T."/>
            <person name="Shirasu K."/>
            <person name="Hoshino A."/>
            <person name="Arita M."/>
        </authorList>
    </citation>
    <scope>NUCLEOTIDE SEQUENCE</scope>
    <source>
        <strain evidence="13">Hamamatsu line</strain>
    </source>
</reference>
<dbReference type="AlphaFoldDB" id="A0A9W7M064"/>
<dbReference type="PROSITE" id="PS00027">
    <property type="entry name" value="HOMEOBOX_1"/>
    <property type="match status" value="1"/>
</dbReference>
<evidence type="ECO:0000313" key="14">
    <source>
        <dbReference type="Proteomes" id="UP001165190"/>
    </source>
</evidence>
<comment type="subcellular location">
    <subcellularLocation>
        <location evidence="1 8 9">Nucleus</location>
    </subcellularLocation>
</comment>
<name>A0A9W7M064_HIBTR</name>
<dbReference type="InterPro" id="IPR001356">
    <property type="entry name" value="HD"/>
</dbReference>
<evidence type="ECO:0000256" key="11">
    <source>
        <dbReference type="SAM" id="MobiDB-lite"/>
    </source>
</evidence>
<feature type="DNA-binding region" description="Homeobox" evidence="8">
    <location>
        <begin position="222"/>
        <end position="281"/>
    </location>
</feature>
<dbReference type="PROSITE" id="PS50071">
    <property type="entry name" value="HOMEOBOX_2"/>
    <property type="match status" value="1"/>
</dbReference>
<feature type="coiled-coil region" evidence="10">
    <location>
        <begin position="286"/>
        <end position="316"/>
    </location>
</feature>
<feature type="domain" description="Homeobox" evidence="12">
    <location>
        <begin position="220"/>
        <end position="280"/>
    </location>
</feature>
<dbReference type="Pfam" id="PF00046">
    <property type="entry name" value="Homeodomain"/>
    <property type="match status" value="1"/>
</dbReference>